<dbReference type="Gene3D" id="1.25.40.20">
    <property type="entry name" value="Ankyrin repeat-containing domain"/>
    <property type="match status" value="2"/>
</dbReference>
<dbReference type="Pfam" id="PF00023">
    <property type="entry name" value="Ank"/>
    <property type="match status" value="1"/>
</dbReference>
<feature type="region of interest" description="Disordered" evidence="4">
    <location>
        <begin position="132"/>
        <end position="155"/>
    </location>
</feature>
<evidence type="ECO:0000313" key="6">
    <source>
        <dbReference type="Proteomes" id="UP001189429"/>
    </source>
</evidence>
<proteinExistence type="predicted"/>
<keyword evidence="1" id="KW-0677">Repeat</keyword>
<dbReference type="InterPro" id="IPR002110">
    <property type="entry name" value="Ankyrin_rpt"/>
</dbReference>
<evidence type="ECO:0000256" key="4">
    <source>
        <dbReference type="SAM" id="MobiDB-lite"/>
    </source>
</evidence>
<dbReference type="EMBL" id="CAUYUJ010003914">
    <property type="protein sequence ID" value="CAK0807370.1"/>
    <property type="molecule type" value="Genomic_DNA"/>
</dbReference>
<keyword evidence="6" id="KW-1185">Reference proteome</keyword>
<evidence type="ECO:0000256" key="1">
    <source>
        <dbReference type="ARBA" id="ARBA00022737"/>
    </source>
</evidence>
<dbReference type="InterPro" id="IPR050889">
    <property type="entry name" value="Dendritic_Spine_Reg/Scaffold"/>
</dbReference>
<evidence type="ECO:0008006" key="7">
    <source>
        <dbReference type="Google" id="ProtNLM"/>
    </source>
</evidence>
<sequence length="498" mass="51195">MFFCCGQAPDAEAELKIPEAAPERDLLALPQEDGGAEPGAPPACAAAAACPLCGRQFRPRGGNAFESILKHLRTVDDAAHRGLAASLAGGAPACLVCGEQFGSPGAVVEHLVCGQCSKGCLAAAMNVPCDGQASKGRKGAEGAEKRRARQQQLQESRQALYAAAKGGDTEAVQGALRAAAARISEDSKAPPGPPAEEEATRRLKAEVLNARFDDGYTALMTAAEAGHAAAVRLLLSEGADAAAKNAYGQSAVHLAVLQGRGGAVAALLEPPGARQAAVSSEHQGATALEWAAKLGHAGLVGPLLEAGSDVNHLDGDGRSALCLAVMADDPSVAIVQELAQWPGCDLRRAFPVPSGLHPLAVFARHRGHEHLVSFLTPRPDDAAAPGQAEAAGASAAPAPAEPPASADDVTGSCSASSLQDGYLVMSRYRIQGDPLGEGGWCVVYPKRSGARVAVKTYRGQSLREAGEDAVLGRFEREVKTFEDLGLAAVPPRRKAPEQ</sequence>
<accession>A0ABN9QPT6</accession>
<evidence type="ECO:0000256" key="3">
    <source>
        <dbReference type="PROSITE-ProRule" id="PRU00023"/>
    </source>
</evidence>
<dbReference type="PANTHER" id="PTHR24166">
    <property type="entry name" value="ROLLING PEBBLES, ISOFORM B"/>
    <property type="match status" value="1"/>
</dbReference>
<dbReference type="PROSITE" id="PS50297">
    <property type="entry name" value="ANK_REP_REGION"/>
    <property type="match status" value="2"/>
</dbReference>
<dbReference type="Proteomes" id="UP001189429">
    <property type="component" value="Unassembled WGS sequence"/>
</dbReference>
<protein>
    <recommendedName>
        <fullName evidence="7">RING-type E3 ubiquitin transferase</fullName>
    </recommendedName>
</protein>
<feature type="repeat" description="ANK" evidence="3">
    <location>
        <begin position="214"/>
        <end position="246"/>
    </location>
</feature>
<keyword evidence="2 3" id="KW-0040">ANK repeat</keyword>
<feature type="region of interest" description="Disordered" evidence="4">
    <location>
        <begin position="376"/>
        <end position="411"/>
    </location>
</feature>
<dbReference type="InterPro" id="IPR036770">
    <property type="entry name" value="Ankyrin_rpt-contain_sf"/>
</dbReference>
<organism evidence="5 6">
    <name type="scientific">Prorocentrum cordatum</name>
    <dbReference type="NCBI Taxonomy" id="2364126"/>
    <lineage>
        <taxon>Eukaryota</taxon>
        <taxon>Sar</taxon>
        <taxon>Alveolata</taxon>
        <taxon>Dinophyceae</taxon>
        <taxon>Prorocentrales</taxon>
        <taxon>Prorocentraceae</taxon>
        <taxon>Prorocentrum</taxon>
    </lineage>
</organism>
<reference evidence="5" key="1">
    <citation type="submission" date="2023-10" db="EMBL/GenBank/DDBJ databases">
        <authorList>
            <person name="Chen Y."/>
            <person name="Shah S."/>
            <person name="Dougan E. K."/>
            <person name="Thang M."/>
            <person name="Chan C."/>
        </authorList>
    </citation>
    <scope>NUCLEOTIDE SEQUENCE [LARGE SCALE GENOMIC DNA]</scope>
</reference>
<feature type="compositionally biased region" description="Low complexity" evidence="4">
    <location>
        <begin position="382"/>
        <end position="408"/>
    </location>
</feature>
<feature type="non-terminal residue" evidence="5">
    <location>
        <position position="498"/>
    </location>
</feature>
<name>A0ABN9QPT6_9DINO</name>
<dbReference type="SMART" id="SM00248">
    <property type="entry name" value="ANK"/>
    <property type="match status" value="6"/>
</dbReference>
<dbReference type="PROSITE" id="PS50088">
    <property type="entry name" value="ANK_REPEAT"/>
    <property type="match status" value="2"/>
</dbReference>
<evidence type="ECO:0000313" key="5">
    <source>
        <dbReference type="EMBL" id="CAK0807370.1"/>
    </source>
</evidence>
<dbReference type="Pfam" id="PF12796">
    <property type="entry name" value="Ank_2"/>
    <property type="match status" value="1"/>
</dbReference>
<dbReference type="PANTHER" id="PTHR24166:SF48">
    <property type="entry name" value="PROTEIN VAPYRIN"/>
    <property type="match status" value="1"/>
</dbReference>
<evidence type="ECO:0000256" key="2">
    <source>
        <dbReference type="ARBA" id="ARBA00023043"/>
    </source>
</evidence>
<feature type="repeat" description="ANK" evidence="3">
    <location>
        <begin position="283"/>
        <end position="315"/>
    </location>
</feature>
<gene>
    <name evidence="5" type="ORF">PCOR1329_LOCUS13264</name>
</gene>
<dbReference type="SUPFAM" id="SSF48403">
    <property type="entry name" value="Ankyrin repeat"/>
    <property type="match status" value="1"/>
</dbReference>
<comment type="caution">
    <text evidence="5">The sequence shown here is derived from an EMBL/GenBank/DDBJ whole genome shotgun (WGS) entry which is preliminary data.</text>
</comment>